<feature type="DNA-binding region" description="OmpR/PhoB-type" evidence="3">
    <location>
        <begin position="1"/>
        <end position="104"/>
    </location>
</feature>
<evidence type="ECO:0000256" key="3">
    <source>
        <dbReference type="PROSITE-ProRule" id="PRU01091"/>
    </source>
</evidence>
<dbReference type="InterPro" id="IPR001867">
    <property type="entry name" value="OmpR/PhoB-type_DNA-bd"/>
</dbReference>
<dbReference type="PROSITE" id="PS51755">
    <property type="entry name" value="OMPR_PHOB"/>
    <property type="match status" value="1"/>
</dbReference>
<organism evidence="5 6">
    <name type="scientific">Solibaculum intestinale</name>
    <dbReference type="NCBI Taxonomy" id="3133165"/>
    <lineage>
        <taxon>Bacteria</taxon>
        <taxon>Bacillati</taxon>
        <taxon>Bacillota</taxon>
        <taxon>Clostridia</taxon>
        <taxon>Eubacteriales</taxon>
        <taxon>Oscillospiraceae</taxon>
        <taxon>Solibaculum</taxon>
    </lineage>
</organism>
<evidence type="ECO:0000259" key="4">
    <source>
        <dbReference type="PROSITE" id="PS51755"/>
    </source>
</evidence>
<proteinExistence type="inferred from homology"/>
<dbReference type="PANTHER" id="PTHR35807">
    <property type="entry name" value="TRANSCRIPTIONAL REGULATOR REDD-RELATED"/>
    <property type="match status" value="1"/>
</dbReference>
<sequence>MKKELRVRMFGGFSIQYGEKKLTENVGRTKKVWALVEFLLAHRGKDVSQENLMEALWGDEEFSNPLGTLKNLVYRARKQLNELMPPGETVSFIQFERSTYVWNSLIPCRMDTAEFEALWKKAGDERLAKEERVRLYQAAVALYQGEFLPKSSYMDWVVSKSAYYSTIYNECVLSLCEMLVALHRYDELVVACERAVLHCPLSEDIHQALLYGYYKTGQPSKAIPHYERLRDAFYNELGVELSEATVQLYRTIRRKIHNLEMDLHVIQKDLQESSQCAGAFYCDYDVFRNIYRMLARWILRTGQSIYIALFTFTDRQDELPDSSTIPNVMAVLRSCVCSQLRRGDVVSTYSSTQLVVMLPLSRYEDGLGVLERITRFFMQTYQGDDVKIHTNLRAIEPADSYRDRS</sequence>
<dbReference type="InterPro" id="IPR011990">
    <property type="entry name" value="TPR-like_helical_dom_sf"/>
</dbReference>
<dbReference type="InterPro" id="IPR036388">
    <property type="entry name" value="WH-like_DNA-bd_sf"/>
</dbReference>
<dbReference type="SUPFAM" id="SSF46894">
    <property type="entry name" value="C-terminal effector domain of the bipartite response regulators"/>
    <property type="match status" value="1"/>
</dbReference>
<dbReference type="Proteomes" id="UP001489509">
    <property type="component" value="Unassembled WGS sequence"/>
</dbReference>
<keyword evidence="2 3" id="KW-0238">DNA-binding</keyword>
<comment type="caution">
    <text evidence="5">The sequence shown here is derived from an EMBL/GenBank/DDBJ whole genome shotgun (WGS) entry which is preliminary data.</text>
</comment>
<dbReference type="Gene3D" id="1.10.10.10">
    <property type="entry name" value="Winged helix-like DNA-binding domain superfamily/Winged helix DNA-binding domain"/>
    <property type="match status" value="1"/>
</dbReference>
<dbReference type="InterPro" id="IPR051677">
    <property type="entry name" value="AfsR-DnrI-RedD_regulator"/>
</dbReference>
<gene>
    <name evidence="5" type="ORF">WMO26_08980</name>
</gene>
<evidence type="ECO:0000256" key="2">
    <source>
        <dbReference type="ARBA" id="ARBA00023125"/>
    </source>
</evidence>
<dbReference type="SMART" id="SM00862">
    <property type="entry name" value="Trans_reg_C"/>
    <property type="match status" value="1"/>
</dbReference>
<dbReference type="SMART" id="SM01043">
    <property type="entry name" value="BTAD"/>
    <property type="match status" value="1"/>
</dbReference>
<evidence type="ECO:0000313" key="5">
    <source>
        <dbReference type="EMBL" id="MEQ2440957.1"/>
    </source>
</evidence>
<dbReference type="InterPro" id="IPR005158">
    <property type="entry name" value="BTAD"/>
</dbReference>
<reference evidence="5 6" key="1">
    <citation type="submission" date="2024-03" db="EMBL/GenBank/DDBJ databases">
        <title>Human intestinal bacterial collection.</title>
        <authorList>
            <person name="Pauvert C."/>
            <person name="Hitch T.C.A."/>
            <person name="Clavel T."/>
        </authorList>
    </citation>
    <scope>NUCLEOTIDE SEQUENCE [LARGE SCALE GENOMIC DNA]</scope>
    <source>
        <strain evidence="5 6">CLA-JM-H44</strain>
    </source>
</reference>
<comment type="similarity">
    <text evidence="1">Belongs to the AfsR/DnrI/RedD regulatory family.</text>
</comment>
<name>A0ABV1E2V8_9FIRM</name>
<dbReference type="Gene3D" id="1.25.40.10">
    <property type="entry name" value="Tetratricopeptide repeat domain"/>
    <property type="match status" value="1"/>
</dbReference>
<accession>A0ABV1E2V8</accession>
<protein>
    <submittedName>
        <fullName evidence="5">BTAD domain-containing putative transcriptional regulator</fullName>
    </submittedName>
</protein>
<dbReference type="SUPFAM" id="SSF48452">
    <property type="entry name" value="TPR-like"/>
    <property type="match status" value="1"/>
</dbReference>
<evidence type="ECO:0000256" key="1">
    <source>
        <dbReference type="ARBA" id="ARBA00005820"/>
    </source>
</evidence>
<dbReference type="EMBL" id="JBBMFD010000015">
    <property type="protein sequence ID" value="MEQ2440957.1"/>
    <property type="molecule type" value="Genomic_DNA"/>
</dbReference>
<evidence type="ECO:0000313" key="6">
    <source>
        <dbReference type="Proteomes" id="UP001489509"/>
    </source>
</evidence>
<feature type="domain" description="OmpR/PhoB-type" evidence="4">
    <location>
        <begin position="1"/>
        <end position="104"/>
    </location>
</feature>
<dbReference type="InterPro" id="IPR016032">
    <property type="entry name" value="Sig_transdc_resp-reg_C-effctor"/>
</dbReference>
<dbReference type="Pfam" id="PF00486">
    <property type="entry name" value="Trans_reg_C"/>
    <property type="match status" value="1"/>
</dbReference>
<keyword evidence="6" id="KW-1185">Reference proteome</keyword>
<dbReference type="RefSeq" id="WP_349219774.1">
    <property type="nucleotide sequence ID" value="NZ_JBBMFD010000015.1"/>
</dbReference>
<dbReference type="Pfam" id="PF03704">
    <property type="entry name" value="BTAD"/>
    <property type="match status" value="1"/>
</dbReference>